<evidence type="ECO:0000313" key="10">
    <source>
        <dbReference type="EMBL" id="KON95779.1"/>
    </source>
</evidence>
<sequence>MSQEFIISLAQQAVFVVLLTSAPLVGIALIAGLIVSIFQATTSIQEATLAFVPKIVATLLALVIFGPWMLSHLQEFTSNILSNLYKFIG</sequence>
<evidence type="ECO:0000256" key="8">
    <source>
        <dbReference type="ARBA" id="ARBA00023143"/>
    </source>
</evidence>
<dbReference type="PATRIC" id="fig|47500.12.peg.4916"/>
<dbReference type="GO" id="GO:0009306">
    <property type="term" value="P:protein secretion"/>
    <property type="evidence" value="ECO:0007669"/>
    <property type="project" value="InterPro"/>
</dbReference>
<dbReference type="InterPro" id="IPR002191">
    <property type="entry name" value="Bac_export_3"/>
</dbReference>
<protein>
    <recommendedName>
        <fullName evidence="3 9">Flagellar biosynthetic protein FliQ</fullName>
    </recommendedName>
</protein>
<feature type="transmembrane region" description="Helical" evidence="9">
    <location>
        <begin position="50"/>
        <end position="70"/>
    </location>
</feature>
<evidence type="ECO:0000256" key="4">
    <source>
        <dbReference type="ARBA" id="ARBA00022475"/>
    </source>
</evidence>
<dbReference type="Pfam" id="PF01313">
    <property type="entry name" value="Bac_export_3"/>
    <property type="match status" value="1"/>
</dbReference>
<feature type="transmembrane region" description="Helical" evidence="9">
    <location>
        <begin position="12"/>
        <end position="38"/>
    </location>
</feature>
<keyword evidence="6 9" id="KW-1133">Transmembrane helix</keyword>
<dbReference type="EMBL" id="FNED01000003">
    <property type="protein sequence ID" value="SDI37340.1"/>
    <property type="molecule type" value="Genomic_DNA"/>
</dbReference>
<evidence type="ECO:0000256" key="9">
    <source>
        <dbReference type="RuleBase" id="RU364090"/>
    </source>
</evidence>
<evidence type="ECO:0000313" key="12">
    <source>
        <dbReference type="Proteomes" id="UP000037269"/>
    </source>
</evidence>
<organism evidence="10 12">
    <name type="scientific">Aneurinibacillus migulanus</name>
    <name type="common">Bacillus migulanus</name>
    <dbReference type="NCBI Taxonomy" id="47500"/>
    <lineage>
        <taxon>Bacteria</taxon>
        <taxon>Bacillati</taxon>
        <taxon>Bacillota</taxon>
        <taxon>Bacilli</taxon>
        <taxon>Bacillales</taxon>
        <taxon>Paenibacillaceae</taxon>
        <taxon>Aneurinibacillus group</taxon>
        <taxon>Aneurinibacillus</taxon>
    </lineage>
</organism>
<keyword evidence="5 9" id="KW-0812">Transmembrane</keyword>
<keyword evidence="7 9" id="KW-0472">Membrane</keyword>
<evidence type="ECO:0000313" key="11">
    <source>
        <dbReference type="EMBL" id="SDI37340.1"/>
    </source>
</evidence>
<evidence type="ECO:0000256" key="7">
    <source>
        <dbReference type="ARBA" id="ARBA00023136"/>
    </source>
</evidence>
<dbReference type="Proteomes" id="UP000182836">
    <property type="component" value="Unassembled WGS sequence"/>
</dbReference>
<evidence type="ECO:0000256" key="6">
    <source>
        <dbReference type="ARBA" id="ARBA00022989"/>
    </source>
</evidence>
<reference evidence="10 12" key="1">
    <citation type="submission" date="2015-07" db="EMBL/GenBank/DDBJ databases">
        <title>Fjat-14205 dsm 2895.</title>
        <authorList>
            <person name="Liu B."/>
            <person name="Wang J."/>
            <person name="Zhu Y."/>
            <person name="Liu G."/>
            <person name="Chen Q."/>
            <person name="Chen Z."/>
            <person name="Lan J."/>
            <person name="Che J."/>
            <person name="Ge C."/>
            <person name="Shi H."/>
            <person name="Pan Z."/>
            <person name="Liu X."/>
        </authorList>
    </citation>
    <scope>NUCLEOTIDE SEQUENCE [LARGE SCALE GENOMIC DNA]</scope>
    <source>
        <strain evidence="10 12">DSM 2895</strain>
    </source>
</reference>
<dbReference type="Proteomes" id="UP000037269">
    <property type="component" value="Unassembled WGS sequence"/>
</dbReference>
<accession>A0A0D1XMU3</accession>
<dbReference type="PANTHER" id="PTHR34040">
    <property type="entry name" value="FLAGELLAR BIOSYNTHETIC PROTEIN FLIQ"/>
    <property type="match status" value="1"/>
</dbReference>
<comment type="similarity">
    <text evidence="2 9">Belongs to the FliQ/MopD/SpaQ family.</text>
</comment>
<dbReference type="EMBL" id="LGUG01000004">
    <property type="protein sequence ID" value="KON95779.1"/>
    <property type="molecule type" value="Genomic_DNA"/>
</dbReference>
<keyword evidence="10" id="KW-0282">Flagellum</keyword>
<proteinExistence type="inferred from homology"/>
<keyword evidence="10" id="KW-0969">Cilium</keyword>
<dbReference type="GO" id="GO:0009425">
    <property type="term" value="C:bacterial-type flagellum basal body"/>
    <property type="evidence" value="ECO:0007669"/>
    <property type="project" value="UniProtKB-SubCell"/>
</dbReference>
<evidence type="ECO:0000256" key="1">
    <source>
        <dbReference type="ARBA" id="ARBA00004651"/>
    </source>
</evidence>
<reference evidence="11 13" key="2">
    <citation type="submission" date="2016-10" db="EMBL/GenBank/DDBJ databases">
        <authorList>
            <person name="de Groot N.N."/>
        </authorList>
    </citation>
    <scope>NUCLEOTIDE SEQUENCE [LARGE SCALE GENOMIC DNA]</scope>
    <source>
        <strain evidence="11 13">DSM 2895</strain>
    </source>
</reference>
<evidence type="ECO:0000313" key="13">
    <source>
        <dbReference type="Proteomes" id="UP000182836"/>
    </source>
</evidence>
<dbReference type="RefSeq" id="WP_043065969.1">
    <property type="nucleotide sequence ID" value="NZ_BJOA01000031.1"/>
</dbReference>
<comment type="function">
    <text evidence="9">Role in flagellar biosynthesis.</text>
</comment>
<keyword evidence="8 9" id="KW-0975">Bacterial flagellum</keyword>
<dbReference type="InterPro" id="IPR006305">
    <property type="entry name" value="FliQ"/>
</dbReference>
<dbReference type="AlphaFoldDB" id="A0A0D1XMU3"/>
<dbReference type="GO" id="GO:0044780">
    <property type="term" value="P:bacterial-type flagellum assembly"/>
    <property type="evidence" value="ECO:0007669"/>
    <property type="project" value="InterPro"/>
</dbReference>
<gene>
    <name evidence="9" type="primary">fliQ</name>
    <name evidence="10" type="ORF">AF333_10090</name>
    <name evidence="11" type="ORF">SAMN04487909_103247</name>
</gene>
<evidence type="ECO:0000256" key="5">
    <source>
        <dbReference type="ARBA" id="ARBA00022692"/>
    </source>
</evidence>
<dbReference type="GeneID" id="42305550"/>
<dbReference type="PANTHER" id="PTHR34040:SF2">
    <property type="entry name" value="FLAGELLAR BIOSYNTHETIC PROTEIN FLIQ"/>
    <property type="match status" value="1"/>
</dbReference>
<dbReference type="PRINTS" id="PR00952">
    <property type="entry name" value="TYPE3IMQPROT"/>
</dbReference>
<evidence type="ECO:0000256" key="3">
    <source>
        <dbReference type="ARBA" id="ARBA00021718"/>
    </source>
</evidence>
<keyword evidence="12" id="KW-1185">Reference proteome</keyword>
<evidence type="ECO:0000256" key="2">
    <source>
        <dbReference type="ARBA" id="ARBA00006156"/>
    </source>
</evidence>
<name>A0A0D1XMU3_ANEMI</name>
<keyword evidence="4 9" id="KW-1003">Cell membrane</keyword>
<dbReference type="PIRSF" id="PIRSF004669">
    <property type="entry name" value="FliQ"/>
    <property type="match status" value="1"/>
</dbReference>
<dbReference type="GO" id="GO:0005886">
    <property type="term" value="C:plasma membrane"/>
    <property type="evidence" value="ECO:0007669"/>
    <property type="project" value="UniProtKB-SubCell"/>
</dbReference>
<dbReference type="STRING" id="47500.AF333_10090"/>
<comment type="subcellular location">
    <subcellularLocation>
        <location evidence="1 9">Cell membrane</location>
        <topology evidence="1">Multi-pass membrane protein</topology>
    </subcellularLocation>
    <subcellularLocation>
        <location evidence="9">Bacterial flagellum basal body</location>
    </subcellularLocation>
</comment>
<dbReference type="OrthoDB" id="9806440at2"/>
<dbReference type="NCBIfam" id="TIGR01402">
    <property type="entry name" value="fliQ"/>
    <property type="match status" value="1"/>
</dbReference>
<keyword evidence="10" id="KW-0966">Cell projection</keyword>